<feature type="compositionally biased region" description="Low complexity" evidence="1">
    <location>
        <begin position="174"/>
        <end position="190"/>
    </location>
</feature>
<dbReference type="Proteomes" id="UP000023152">
    <property type="component" value="Unassembled WGS sequence"/>
</dbReference>
<dbReference type="EMBL" id="ASPP01001397">
    <property type="protein sequence ID" value="ETO35695.1"/>
    <property type="molecule type" value="Genomic_DNA"/>
</dbReference>
<feature type="non-terminal residue" evidence="3">
    <location>
        <position position="1"/>
    </location>
</feature>
<feature type="region of interest" description="Disordered" evidence="1">
    <location>
        <begin position="1"/>
        <end position="27"/>
    </location>
</feature>
<dbReference type="AlphaFoldDB" id="X6PAX2"/>
<evidence type="ECO:0000259" key="2">
    <source>
        <dbReference type="PROSITE" id="PS50105"/>
    </source>
</evidence>
<feature type="region of interest" description="Disordered" evidence="1">
    <location>
        <begin position="106"/>
        <end position="132"/>
    </location>
</feature>
<feature type="compositionally biased region" description="Basic and acidic residues" evidence="1">
    <location>
        <begin position="1"/>
        <end position="25"/>
    </location>
</feature>
<proteinExistence type="predicted"/>
<protein>
    <recommendedName>
        <fullName evidence="2">SAM domain-containing protein</fullName>
    </recommendedName>
</protein>
<gene>
    <name evidence="3" type="ORF">RFI_01372</name>
</gene>
<keyword evidence="4" id="KW-1185">Reference proteome</keyword>
<reference evidence="3 4" key="1">
    <citation type="journal article" date="2013" name="Curr. Biol.">
        <title>The Genome of the Foraminiferan Reticulomyxa filosa.</title>
        <authorList>
            <person name="Glockner G."/>
            <person name="Hulsmann N."/>
            <person name="Schleicher M."/>
            <person name="Noegel A.A."/>
            <person name="Eichinger L."/>
            <person name="Gallinger C."/>
            <person name="Pawlowski J."/>
            <person name="Sierra R."/>
            <person name="Euteneuer U."/>
            <person name="Pillet L."/>
            <person name="Moustafa A."/>
            <person name="Platzer M."/>
            <person name="Groth M."/>
            <person name="Szafranski K."/>
            <person name="Schliwa M."/>
        </authorList>
    </citation>
    <scope>NUCLEOTIDE SEQUENCE [LARGE SCALE GENOMIC DNA]</scope>
</reference>
<sequence>RKKEKEKKEVLKQESMAKETDEKTQTNEVPSVTQWSCEMVKAWISSVDSGKFTQYADTFARNEITGDLLVSLTLKDLDQGLYIHNLRQRMDLHNLICALKDTPQTGTTAKPFPKPPSFPSQEVSTTTAGNFAPKPSLARSFELYTEAVVLPKDITELPKARKLRNKRKRKGPESNATTSVTATTTIPTPNSRLSNDPNTNRPLINSNNNNNNMQSTMLYIQRAINENKSASQLLVEKTPVVNTNDDSNKGNGAKKTEEEIGETIDIDWCFRDQAMEPLDINVNDQIHFQWKYTRNIWLFKNQTAYLNNDFAQGEQLTGCDKYSYLWKAIKPGVFYFGCQIGNCAKAGHMKLVAHVHDSDHSGNVVKRRKLQHIQN</sequence>
<name>X6PAX2_RETFI</name>
<feature type="compositionally biased region" description="Low complexity" evidence="1">
    <location>
        <begin position="198"/>
        <end position="211"/>
    </location>
</feature>
<dbReference type="PROSITE" id="PS50105">
    <property type="entry name" value="SAM_DOMAIN"/>
    <property type="match status" value="1"/>
</dbReference>
<evidence type="ECO:0000256" key="1">
    <source>
        <dbReference type="SAM" id="MobiDB-lite"/>
    </source>
</evidence>
<dbReference type="Gene3D" id="1.10.150.50">
    <property type="entry name" value="Transcription Factor, Ets-1"/>
    <property type="match status" value="1"/>
</dbReference>
<dbReference type="InterPro" id="IPR013761">
    <property type="entry name" value="SAM/pointed_sf"/>
</dbReference>
<dbReference type="Pfam" id="PF00536">
    <property type="entry name" value="SAM_1"/>
    <property type="match status" value="1"/>
</dbReference>
<evidence type="ECO:0000313" key="4">
    <source>
        <dbReference type="Proteomes" id="UP000023152"/>
    </source>
</evidence>
<feature type="region of interest" description="Disordered" evidence="1">
    <location>
        <begin position="162"/>
        <end position="211"/>
    </location>
</feature>
<dbReference type="SUPFAM" id="SSF47769">
    <property type="entry name" value="SAM/Pointed domain"/>
    <property type="match status" value="1"/>
</dbReference>
<evidence type="ECO:0000313" key="3">
    <source>
        <dbReference type="EMBL" id="ETO35695.1"/>
    </source>
</evidence>
<dbReference type="SMART" id="SM00454">
    <property type="entry name" value="SAM"/>
    <property type="match status" value="1"/>
</dbReference>
<dbReference type="OrthoDB" id="76175at2759"/>
<dbReference type="InterPro" id="IPR001660">
    <property type="entry name" value="SAM"/>
</dbReference>
<comment type="caution">
    <text evidence="3">The sequence shown here is derived from an EMBL/GenBank/DDBJ whole genome shotgun (WGS) entry which is preliminary data.</text>
</comment>
<feature type="domain" description="SAM" evidence="2">
    <location>
        <begin position="35"/>
        <end position="102"/>
    </location>
</feature>
<organism evidence="3 4">
    <name type="scientific">Reticulomyxa filosa</name>
    <dbReference type="NCBI Taxonomy" id="46433"/>
    <lineage>
        <taxon>Eukaryota</taxon>
        <taxon>Sar</taxon>
        <taxon>Rhizaria</taxon>
        <taxon>Retaria</taxon>
        <taxon>Foraminifera</taxon>
        <taxon>Monothalamids</taxon>
        <taxon>Reticulomyxidae</taxon>
        <taxon>Reticulomyxa</taxon>
    </lineage>
</organism>
<accession>X6PAX2</accession>